<dbReference type="SMART" id="SM00478">
    <property type="entry name" value="ENDO3c"/>
    <property type="match status" value="1"/>
</dbReference>
<protein>
    <recommendedName>
        <fullName evidence="5 14">Adenine DNA glycosylase</fullName>
        <ecNumber evidence="4 14">3.2.2.31</ecNumber>
    </recommendedName>
</protein>
<keyword evidence="13 14" id="KW-0326">Glycosidase</keyword>
<dbReference type="RefSeq" id="WP_129131189.1">
    <property type="nucleotide sequence ID" value="NZ_SDHW01000003.1"/>
</dbReference>
<evidence type="ECO:0000256" key="3">
    <source>
        <dbReference type="ARBA" id="ARBA00008343"/>
    </source>
</evidence>
<evidence type="ECO:0000256" key="8">
    <source>
        <dbReference type="ARBA" id="ARBA00022763"/>
    </source>
</evidence>
<evidence type="ECO:0000256" key="10">
    <source>
        <dbReference type="ARBA" id="ARBA00023004"/>
    </source>
</evidence>
<evidence type="ECO:0000256" key="12">
    <source>
        <dbReference type="ARBA" id="ARBA00023204"/>
    </source>
</evidence>
<sequence>MNPSTRFRQKLIKWHTSENTRALPWKEEKDVYRIWLSEIILQQTRADQGWKYYERFTEAYPTITDLAKASLEEVYKLWEGLGYYNRCRNLHSTAKYIAFDLKGKFPNTFESILELKGVGPYTAAAIASFGFGLPHAVVDGNVFRVLSRVFGIETAVDSTAGKKQFQQLANECLDAKSPAAYNQAIMDFGATVCKPDLPGCKSCCMQSFCVAFKEQRVNELPVKEKKIKIRKRWFRFYIVMHKDKVAVQKRTAKDVWSNLYEFPNEEFSSETEWKQAGALATGLWLKGEKIKQPHQVLSVTKAIKQQLSHQLIWGNAVLVLLTGKQTSSNKWEWKTADEVKQLPFPKLLNDFLKAAVLEFFTGKHGTVKQKT</sequence>
<dbReference type="InterPro" id="IPR029119">
    <property type="entry name" value="MutY_C"/>
</dbReference>
<evidence type="ECO:0000256" key="5">
    <source>
        <dbReference type="ARBA" id="ARBA00022023"/>
    </source>
</evidence>
<evidence type="ECO:0000313" key="16">
    <source>
        <dbReference type="EMBL" id="RXK59815.1"/>
    </source>
</evidence>
<evidence type="ECO:0000256" key="1">
    <source>
        <dbReference type="ARBA" id="ARBA00000843"/>
    </source>
</evidence>
<keyword evidence="9" id="KW-0378">Hydrolase</keyword>
<keyword evidence="10 14" id="KW-0408">Iron</keyword>
<dbReference type="InterPro" id="IPR015797">
    <property type="entry name" value="NUDIX_hydrolase-like_dom_sf"/>
</dbReference>
<accession>A0A4Q1CI74</accession>
<evidence type="ECO:0000256" key="11">
    <source>
        <dbReference type="ARBA" id="ARBA00023014"/>
    </source>
</evidence>
<evidence type="ECO:0000256" key="6">
    <source>
        <dbReference type="ARBA" id="ARBA00022485"/>
    </source>
</evidence>
<dbReference type="Gene3D" id="1.10.340.30">
    <property type="entry name" value="Hypothetical protein, domain 2"/>
    <property type="match status" value="1"/>
</dbReference>
<dbReference type="GO" id="GO:0035485">
    <property type="term" value="F:adenine/guanine mispair binding"/>
    <property type="evidence" value="ECO:0007669"/>
    <property type="project" value="TreeGrafter"/>
</dbReference>
<dbReference type="GO" id="GO:0046872">
    <property type="term" value="F:metal ion binding"/>
    <property type="evidence" value="ECO:0007669"/>
    <property type="project" value="UniProtKB-UniRule"/>
</dbReference>
<evidence type="ECO:0000259" key="15">
    <source>
        <dbReference type="SMART" id="SM00478"/>
    </source>
</evidence>
<evidence type="ECO:0000256" key="7">
    <source>
        <dbReference type="ARBA" id="ARBA00022723"/>
    </source>
</evidence>
<name>A0A4Q1CI74_9BACT</name>
<feature type="domain" description="HhH-GPD" evidence="15">
    <location>
        <begin position="40"/>
        <end position="191"/>
    </location>
</feature>
<dbReference type="Pfam" id="PF14815">
    <property type="entry name" value="NUDIX_4"/>
    <property type="match status" value="1"/>
</dbReference>
<dbReference type="InterPro" id="IPR005760">
    <property type="entry name" value="A/G_AdeGlyc_MutY"/>
</dbReference>
<dbReference type="AlphaFoldDB" id="A0A4Q1CI74"/>
<dbReference type="EMBL" id="SDHW01000003">
    <property type="protein sequence ID" value="RXK59815.1"/>
    <property type="molecule type" value="Genomic_DNA"/>
</dbReference>
<keyword evidence="6" id="KW-0004">4Fe-4S</keyword>
<dbReference type="Pfam" id="PF00730">
    <property type="entry name" value="HhH-GPD"/>
    <property type="match status" value="1"/>
</dbReference>
<dbReference type="NCBIfam" id="TIGR01084">
    <property type="entry name" value="mutY"/>
    <property type="match status" value="1"/>
</dbReference>
<dbReference type="InterPro" id="IPR000445">
    <property type="entry name" value="HhH_motif"/>
</dbReference>
<dbReference type="GO" id="GO:0032357">
    <property type="term" value="F:oxidized purine DNA binding"/>
    <property type="evidence" value="ECO:0007669"/>
    <property type="project" value="TreeGrafter"/>
</dbReference>
<keyword evidence="8 14" id="KW-0227">DNA damage</keyword>
<comment type="catalytic activity">
    <reaction evidence="1 14">
        <text>Hydrolyzes free adenine bases from 7,8-dihydro-8-oxoguanine:adenine mismatched double-stranded DNA, leaving an apurinic site.</text>
        <dbReference type="EC" id="3.2.2.31"/>
    </reaction>
</comment>
<dbReference type="PANTHER" id="PTHR42944:SF1">
    <property type="entry name" value="ADENINE DNA GLYCOSYLASE"/>
    <property type="match status" value="1"/>
</dbReference>
<comment type="similarity">
    <text evidence="3 14">Belongs to the Nth/MutY family.</text>
</comment>
<dbReference type="OrthoDB" id="9802365at2"/>
<dbReference type="Gene3D" id="3.90.79.10">
    <property type="entry name" value="Nucleoside Triphosphate Pyrophosphohydrolase"/>
    <property type="match status" value="1"/>
</dbReference>
<comment type="caution">
    <text evidence="16">The sequence shown here is derived from an EMBL/GenBank/DDBJ whole genome shotgun (WGS) entry which is preliminary data.</text>
</comment>
<gene>
    <name evidence="16" type="primary">mutY</name>
    <name evidence="16" type="ORF">ESA94_12220</name>
</gene>
<dbReference type="SUPFAM" id="SSF48150">
    <property type="entry name" value="DNA-glycosylase"/>
    <property type="match status" value="1"/>
</dbReference>
<evidence type="ECO:0000256" key="13">
    <source>
        <dbReference type="ARBA" id="ARBA00023295"/>
    </source>
</evidence>
<keyword evidence="12" id="KW-0234">DNA repair</keyword>
<dbReference type="PANTHER" id="PTHR42944">
    <property type="entry name" value="ADENINE DNA GLYCOSYLASE"/>
    <property type="match status" value="1"/>
</dbReference>
<organism evidence="16 17">
    <name type="scientific">Lacibacter luteus</name>
    <dbReference type="NCBI Taxonomy" id="2508719"/>
    <lineage>
        <taxon>Bacteria</taxon>
        <taxon>Pseudomonadati</taxon>
        <taxon>Bacteroidota</taxon>
        <taxon>Chitinophagia</taxon>
        <taxon>Chitinophagales</taxon>
        <taxon>Chitinophagaceae</taxon>
        <taxon>Lacibacter</taxon>
    </lineage>
</organism>
<dbReference type="GO" id="GO:0051539">
    <property type="term" value="F:4 iron, 4 sulfur cluster binding"/>
    <property type="evidence" value="ECO:0007669"/>
    <property type="project" value="UniProtKB-UniRule"/>
</dbReference>
<dbReference type="SUPFAM" id="SSF55811">
    <property type="entry name" value="Nudix"/>
    <property type="match status" value="1"/>
</dbReference>
<dbReference type="Pfam" id="PF00633">
    <property type="entry name" value="HHH"/>
    <property type="match status" value="1"/>
</dbReference>
<dbReference type="EC" id="3.2.2.31" evidence="4 14"/>
<evidence type="ECO:0000256" key="2">
    <source>
        <dbReference type="ARBA" id="ARBA00002933"/>
    </source>
</evidence>
<dbReference type="CDD" id="cd03431">
    <property type="entry name" value="NUDIX_DNA_Glycosylase_C-MutY"/>
    <property type="match status" value="1"/>
</dbReference>
<dbReference type="GO" id="GO:0000701">
    <property type="term" value="F:purine-specific mismatch base pair DNA N-glycosylase activity"/>
    <property type="evidence" value="ECO:0007669"/>
    <property type="project" value="UniProtKB-EC"/>
</dbReference>
<evidence type="ECO:0000256" key="9">
    <source>
        <dbReference type="ARBA" id="ARBA00022801"/>
    </source>
</evidence>
<dbReference type="CDD" id="cd00056">
    <property type="entry name" value="ENDO3c"/>
    <property type="match status" value="1"/>
</dbReference>
<dbReference type="InterPro" id="IPR044298">
    <property type="entry name" value="MIG/MutY"/>
</dbReference>
<comment type="function">
    <text evidence="2">Adenine glycosylase active on G-A mispairs. MutY also corrects error-prone DNA synthesis past GO lesions which are due to the oxidatively damaged form of guanine: 7,8-dihydro-8-oxoguanine (8-oxo-dGTP).</text>
</comment>
<comment type="cofactor">
    <cofactor evidence="14">
        <name>[4Fe-4S] cluster</name>
        <dbReference type="ChEBI" id="CHEBI:49883"/>
    </cofactor>
    <text evidence="14">Binds 1 [4Fe-4S] cluster.</text>
</comment>
<keyword evidence="11" id="KW-0411">Iron-sulfur</keyword>
<proteinExistence type="inferred from homology"/>
<keyword evidence="7" id="KW-0479">Metal-binding</keyword>
<dbReference type="GO" id="GO:0034039">
    <property type="term" value="F:8-oxo-7,8-dihydroguanine DNA N-glycosylase activity"/>
    <property type="evidence" value="ECO:0007669"/>
    <property type="project" value="TreeGrafter"/>
</dbReference>
<evidence type="ECO:0000256" key="14">
    <source>
        <dbReference type="RuleBase" id="RU365096"/>
    </source>
</evidence>
<dbReference type="Gene3D" id="1.10.1670.10">
    <property type="entry name" value="Helix-hairpin-Helix base-excision DNA repair enzymes (C-terminal)"/>
    <property type="match status" value="1"/>
</dbReference>
<evidence type="ECO:0000256" key="4">
    <source>
        <dbReference type="ARBA" id="ARBA00012045"/>
    </source>
</evidence>
<dbReference type="InterPro" id="IPR023170">
    <property type="entry name" value="HhH_base_excis_C"/>
</dbReference>
<keyword evidence="17" id="KW-1185">Reference proteome</keyword>
<dbReference type="GO" id="GO:0006284">
    <property type="term" value="P:base-excision repair"/>
    <property type="evidence" value="ECO:0007669"/>
    <property type="project" value="UniProtKB-UniRule"/>
</dbReference>
<reference evidence="16 17" key="1">
    <citation type="submission" date="2019-01" db="EMBL/GenBank/DDBJ databases">
        <title>Lacibacter sp. strain TTM-7.</title>
        <authorList>
            <person name="Chen W.-M."/>
        </authorList>
    </citation>
    <scope>NUCLEOTIDE SEQUENCE [LARGE SCALE GENOMIC DNA]</scope>
    <source>
        <strain evidence="16 17">TTM-7</strain>
    </source>
</reference>
<dbReference type="InterPro" id="IPR011257">
    <property type="entry name" value="DNA_glycosylase"/>
</dbReference>
<evidence type="ECO:0000313" key="17">
    <source>
        <dbReference type="Proteomes" id="UP000290204"/>
    </source>
</evidence>
<dbReference type="InterPro" id="IPR003265">
    <property type="entry name" value="HhH-GPD_domain"/>
</dbReference>
<dbReference type="Proteomes" id="UP000290204">
    <property type="component" value="Unassembled WGS sequence"/>
</dbReference>
<dbReference type="GO" id="GO:0006298">
    <property type="term" value="P:mismatch repair"/>
    <property type="evidence" value="ECO:0007669"/>
    <property type="project" value="TreeGrafter"/>
</dbReference>